<dbReference type="PANTHER" id="PTHR43280:SF28">
    <property type="entry name" value="HTH-TYPE TRANSCRIPTIONAL ACTIVATOR RHAS"/>
    <property type="match status" value="1"/>
</dbReference>
<evidence type="ECO:0000313" key="6">
    <source>
        <dbReference type="Proteomes" id="UP001595882"/>
    </source>
</evidence>
<keyword evidence="3" id="KW-0804">Transcription</keyword>
<comment type="caution">
    <text evidence="5">The sequence shown here is derived from an EMBL/GenBank/DDBJ whole genome shotgun (WGS) entry which is preliminary data.</text>
</comment>
<dbReference type="RefSeq" id="WP_390250679.1">
    <property type="nucleotide sequence ID" value="NZ_JBHSDT010000004.1"/>
</dbReference>
<dbReference type="PANTHER" id="PTHR43280">
    <property type="entry name" value="ARAC-FAMILY TRANSCRIPTIONAL REGULATOR"/>
    <property type="match status" value="1"/>
</dbReference>
<dbReference type="Pfam" id="PF12833">
    <property type="entry name" value="HTH_18"/>
    <property type="match status" value="1"/>
</dbReference>
<reference evidence="6" key="1">
    <citation type="journal article" date="2019" name="Int. J. Syst. Evol. Microbiol.">
        <title>The Global Catalogue of Microorganisms (GCM) 10K type strain sequencing project: providing services to taxonomists for standard genome sequencing and annotation.</title>
        <authorList>
            <consortium name="The Broad Institute Genomics Platform"/>
            <consortium name="The Broad Institute Genome Sequencing Center for Infectious Disease"/>
            <person name="Wu L."/>
            <person name="Ma J."/>
        </authorList>
    </citation>
    <scope>NUCLEOTIDE SEQUENCE [LARGE SCALE GENOMIC DNA]</scope>
    <source>
        <strain evidence="6">CCUG 37865</strain>
    </source>
</reference>
<keyword evidence="1" id="KW-0805">Transcription regulation</keyword>
<keyword evidence="6" id="KW-1185">Reference proteome</keyword>
<evidence type="ECO:0000256" key="2">
    <source>
        <dbReference type="ARBA" id="ARBA00023125"/>
    </source>
</evidence>
<evidence type="ECO:0000256" key="3">
    <source>
        <dbReference type="ARBA" id="ARBA00023163"/>
    </source>
</evidence>
<organism evidence="5 6">
    <name type="scientific">Gracilibacillus xinjiangensis</name>
    <dbReference type="NCBI Taxonomy" id="1193282"/>
    <lineage>
        <taxon>Bacteria</taxon>
        <taxon>Bacillati</taxon>
        <taxon>Bacillota</taxon>
        <taxon>Bacilli</taxon>
        <taxon>Bacillales</taxon>
        <taxon>Bacillaceae</taxon>
        <taxon>Gracilibacillus</taxon>
    </lineage>
</organism>
<protein>
    <submittedName>
        <fullName evidence="5">AraC family transcriptional regulator</fullName>
    </submittedName>
</protein>
<evidence type="ECO:0000259" key="4">
    <source>
        <dbReference type="PROSITE" id="PS01124"/>
    </source>
</evidence>
<dbReference type="Gene3D" id="1.10.10.60">
    <property type="entry name" value="Homeodomain-like"/>
    <property type="match status" value="2"/>
</dbReference>
<name>A0ABV8WTK1_9BACI</name>
<dbReference type="InterPro" id="IPR037923">
    <property type="entry name" value="HTH-like"/>
</dbReference>
<dbReference type="EMBL" id="JBHSDT010000004">
    <property type="protein sequence ID" value="MFC4402775.1"/>
    <property type="molecule type" value="Genomic_DNA"/>
</dbReference>
<gene>
    <name evidence="5" type="ORF">ACFOY7_06785</name>
</gene>
<dbReference type="InterPro" id="IPR020449">
    <property type="entry name" value="Tscrpt_reg_AraC-type_HTH"/>
</dbReference>
<dbReference type="PROSITE" id="PS01124">
    <property type="entry name" value="HTH_ARAC_FAMILY_2"/>
    <property type="match status" value="1"/>
</dbReference>
<dbReference type="SUPFAM" id="SSF46689">
    <property type="entry name" value="Homeodomain-like"/>
    <property type="match status" value="2"/>
</dbReference>
<sequence length="293" mass="33985">MSHPVNKTYGFRLKGTHQDRVAGLDSIGRERRKEETYIWNGLERGEKGRIVFQYTLSGEGEIRIGSEVFPLLEGQAFFVNIPSDHCYYLPESSEHWEFIFITLFGAEAVHYYDIIVEQYGHILHMPANARPLNYICRLLEKIETAGISHAYEASRYAYSFLMECMQYLEHDQKREEELPVAIAKSISFMEKNYGQDISLNDIVHVSGLSKYHFTRLFAKTLNETPIQYLTRIRIQHAADLLQQSELSIEEIAKNTGYTSGNYFSKVFKSLLNVTPSDYRNSQSFMPVDRMFID</sequence>
<evidence type="ECO:0000313" key="5">
    <source>
        <dbReference type="EMBL" id="MFC4402775.1"/>
    </source>
</evidence>
<feature type="domain" description="HTH araC/xylS-type" evidence="4">
    <location>
        <begin position="183"/>
        <end position="281"/>
    </location>
</feature>
<keyword evidence="2" id="KW-0238">DNA-binding</keyword>
<dbReference type="SMART" id="SM00342">
    <property type="entry name" value="HTH_ARAC"/>
    <property type="match status" value="1"/>
</dbReference>
<dbReference type="InterPro" id="IPR009057">
    <property type="entry name" value="Homeodomain-like_sf"/>
</dbReference>
<dbReference type="PRINTS" id="PR00032">
    <property type="entry name" value="HTHARAC"/>
</dbReference>
<dbReference type="InterPro" id="IPR003313">
    <property type="entry name" value="AraC-bd"/>
</dbReference>
<dbReference type="SUPFAM" id="SSF51215">
    <property type="entry name" value="Regulatory protein AraC"/>
    <property type="match status" value="1"/>
</dbReference>
<dbReference type="InterPro" id="IPR018060">
    <property type="entry name" value="HTH_AraC"/>
</dbReference>
<dbReference type="Pfam" id="PF02311">
    <property type="entry name" value="AraC_binding"/>
    <property type="match status" value="1"/>
</dbReference>
<proteinExistence type="predicted"/>
<accession>A0ABV8WTK1</accession>
<evidence type="ECO:0000256" key="1">
    <source>
        <dbReference type="ARBA" id="ARBA00023015"/>
    </source>
</evidence>
<dbReference type="Proteomes" id="UP001595882">
    <property type="component" value="Unassembled WGS sequence"/>
</dbReference>